<protein>
    <submittedName>
        <fullName evidence="11">Cytochrome P450</fullName>
    </submittedName>
</protein>
<proteinExistence type="inferred from homology"/>
<dbReference type="AlphaFoldDB" id="A0A5M3MD60"/>
<evidence type="ECO:0000256" key="8">
    <source>
        <dbReference type="ARBA" id="ARBA00023033"/>
    </source>
</evidence>
<gene>
    <name evidence="11" type="ORF">CONPUDRAFT_92592</name>
</gene>
<keyword evidence="8 10" id="KW-0503">Monooxygenase</keyword>
<dbReference type="PANTHER" id="PTHR46300:SF7">
    <property type="entry name" value="P450, PUTATIVE (EUROFUNG)-RELATED"/>
    <property type="match status" value="1"/>
</dbReference>
<dbReference type="EMBL" id="JH711585">
    <property type="protein sequence ID" value="EIW76581.1"/>
    <property type="molecule type" value="Genomic_DNA"/>
</dbReference>
<keyword evidence="5 9" id="KW-0479">Metal-binding</keyword>
<evidence type="ECO:0000256" key="6">
    <source>
        <dbReference type="ARBA" id="ARBA00023002"/>
    </source>
</evidence>
<sequence length="511" mass="57449">MPLISNLLREHTVATAAVAVLVTFALLLLRLVRASSTSGRQCTLPGPKPWPLLGNVRGLDVREPWKGYKRWSETYGPIFRTRFVGYDIVVISDERIARELLDRRSGKYSSRTLFPTGEAYGFGRYTPLLEYTDTWRHHRRVMHQHLRVDTVRNYRPMQLHKVRQLLENVLASPDNYREHLQTFAASVIMATLYGYQAHAVKDPLVARVNHLLEVAIRVGSPGVAILVGFFPFFKYIPIWFPGGSLNAAACRQSNDELVSEPFKYLEETIEPDSSVPSMGYEGLCNAKKDQDSETQVALIQDICGTAFSETTVSSLIVFVLAMVLYPDVQERAYSEIARVCGTDRLPTFEDRPELPYIDAIVRETQRWGPVVPMGNPHTTSEDDVYEGEFIPKGTVVIVNVWAICSDPARFPSPSEFRPERFLSADGKSLADDTDLSVDLVFGFGRRVCPGKHLAEGSLWPAIAAMLAVFRFEKAGEFTPEWLSGSTSCPRPFPCRIVPRDPKMDASRLAQM</sequence>
<dbReference type="Pfam" id="PF00067">
    <property type="entry name" value="p450"/>
    <property type="match status" value="1"/>
</dbReference>
<keyword evidence="7 9" id="KW-0408">Iron</keyword>
<dbReference type="RefSeq" id="XP_007772980.1">
    <property type="nucleotide sequence ID" value="XM_007774790.1"/>
</dbReference>
<evidence type="ECO:0000256" key="9">
    <source>
        <dbReference type="PIRSR" id="PIRSR602401-1"/>
    </source>
</evidence>
<dbReference type="GO" id="GO:0004497">
    <property type="term" value="F:monooxygenase activity"/>
    <property type="evidence" value="ECO:0007669"/>
    <property type="project" value="UniProtKB-KW"/>
</dbReference>
<evidence type="ECO:0000256" key="10">
    <source>
        <dbReference type="RuleBase" id="RU000461"/>
    </source>
</evidence>
<dbReference type="CDD" id="cd11065">
    <property type="entry name" value="CYP64-like"/>
    <property type="match status" value="1"/>
</dbReference>
<evidence type="ECO:0000313" key="12">
    <source>
        <dbReference type="Proteomes" id="UP000053558"/>
    </source>
</evidence>
<dbReference type="InterPro" id="IPR050364">
    <property type="entry name" value="Cytochrome_P450_fung"/>
</dbReference>
<dbReference type="InterPro" id="IPR001128">
    <property type="entry name" value="Cyt_P450"/>
</dbReference>
<dbReference type="InterPro" id="IPR036396">
    <property type="entry name" value="Cyt_P450_sf"/>
</dbReference>
<feature type="binding site" description="axial binding residue" evidence="9">
    <location>
        <position position="448"/>
    </location>
    <ligand>
        <name>heme</name>
        <dbReference type="ChEBI" id="CHEBI:30413"/>
    </ligand>
    <ligandPart>
        <name>Fe</name>
        <dbReference type="ChEBI" id="CHEBI:18248"/>
    </ligandPart>
</feature>
<dbReference type="GO" id="GO:0020037">
    <property type="term" value="F:heme binding"/>
    <property type="evidence" value="ECO:0007669"/>
    <property type="project" value="InterPro"/>
</dbReference>
<dbReference type="PANTHER" id="PTHR46300">
    <property type="entry name" value="P450, PUTATIVE (EUROFUNG)-RELATED-RELATED"/>
    <property type="match status" value="1"/>
</dbReference>
<dbReference type="InterPro" id="IPR017972">
    <property type="entry name" value="Cyt_P450_CS"/>
</dbReference>
<dbReference type="KEGG" id="cput:CONPUDRAFT_92592"/>
<evidence type="ECO:0000256" key="5">
    <source>
        <dbReference type="ARBA" id="ARBA00022723"/>
    </source>
</evidence>
<keyword evidence="4 9" id="KW-0349">Heme</keyword>
<keyword evidence="12" id="KW-1185">Reference proteome</keyword>
<comment type="cofactor">
    <cofactor evidence="1 9">
        <name>heme</name>
        <dbReference type="ChEBI" id="CHEBI:30413"/>
    </cofactor>
</comment>
<comment type="caution">
    <text evidence="11">The sequence shown here is derived from an EMBL/GenBank/DDBJ whole genome shotgun (WGS) entry which is preliminary data.</text>
</comment>
<evidence type="ECO:0000256" key="4">
    <source>
        <dbReference type="ARBA" id="ARBA00022617"/>
    </source>
</evidence>
<dbReference type="Proteomes" id="UP000053558">
    <property type="component" value="Unassembled WGS sequence"/>
</dbReference>
<dbReference type="GO" id="GO:0005506">
    <property type="term" value="F:iron ion binding"/>
    <property type="evidence" value="ECO:0007669"/>
    <property type="project" value="InterPro"/>
</dbReference>
<dbReference type="Gene3D" id="1.10.630.10">
    <property type="entry name" value="Cytochrome P450"/>
    <property type="match status" value="1"/>
</dbReference>
<evidence type="ECO:0000256" key="3">
    <source>
        <dbReference type="ARBA" id="ARBA00010617"/>
    </source>
</evidence>
<evidence type="ECO:0000256" key="2">
    <source>
        <dbReference type="ARBA" id="ARBA00005179"/>
    </source>
</evidence>
<dbReference type="SUPFAM" id="SSF48264">
    <property type="entry name" value="Cytochrome P450"/>
    <property type="match status" value="1"/>
</dbReference>
<dbReference type="PRINTS" id="PR00385">
    <property type="entry name" value="P450"/>
</dbReference>
<keyword evidence="6 10" id="KW-0560">Oxidoreductase</keyword>
<comment type="similarity">
    <text evidence="3 10">Belongs to the cytochrome P450 family.</text>
</comment>
<name>A0A5M3MD60_CONPW</name>
<reference evidence="12" key="1">
    <citation type="journal article" date="2012" name="Science">
        <title>The Paleozoic origin of enzymatic lignin decomposition reconstructed from 31 fungal genomes.</title>
        <authorList>
            <person name="Floudas D."/>
            <person name="Binder M."/>
            <person name="Riley R."/>
            <person name="Barry K."/>
            <person name="Blanchette R.A."/>
            <person name="Henrissat B."/>
            <person name="Martinez A.T."/>
            <person name="Otillar R."/>
            <person name="Spatafora J.W."/>
            <person name="Yadav J.S."/>
            <person name="Aerts A."/>
            <person name="Benoit I."/>
            <person name="Boyd A."/>
            <person name="Carlson A."/>
            <person name="Copeland A."/>
            <person name="Coutinho P.M."/>
            <person name="de Vries R.P."/>
            <person name="Ferreira P."/>
            <person name="Findley K."/>
            <person name="Foster B."/>
            <person name="Gaskell J."/>
            <person name="Glotzer D."/>
            <person name="Gorecki P."/>
            <person name="Heitman J."/>
            <person name="Hesse C."/>
            <person name="Hori C."/>
            <person name="Igarashi K."/>
            <person name="Jurgens J.A."/>
            <person name="Kallen N."/>
            <person name="Kersten P."/>
            <person name="Kohler A."/>
            <person name="Kuees U."/>
            <person name="Kumar T.K.A."/>
            <person name="Kuo A."/>
            <person name="LaButti K."/>
            <person name="Larrondo L.F."/>
            <person name="Lindquist E."/>
            <person name="Ling A."/>
            <person name="Lombard V."/>
            <person name="Lucas S."/>
            <person name="Lundell T."/>
            <person name="Martin R."/>
            <person name="McLaughlin D.J."/>
            <person name="Morgenstern I."/>
            <person name="Morin E."/>
            <person name="Murat C."/>
            <person name="Nagy L.G."/>
            <person name="Nolan M."/>
            <person name="Ohm R.A."/>
            <person name="Patyshakuliyeva A."/>
            <person name="Rokas A."/>
            <person name="Ruiz-Duenas F.J."/>
            <person name="Sabat G."/>
            <person name="Salamov A."/>
            <person name="Samejima M."/>
            <person name="Schmutz J."/>
            <person name="Slot J.C."/>
            <person name="St John F."/>
            <person name="Stenlid J."/>
            <person name="Sun H."/>
            <person name="Sun S."/>
            <person name="Syed K."/>
            <person name="Tsang A."/>
            <person name="Wiebenga A."/>
            <person name="Young D."/>
            <person name="Pisabarro A."/>
            <person name="Eastwood D.C."/>
            <person name="Martin F."/>
            <person name="Cullen D."/>
            <person name="Grigoriev I.V."/>
            <person name="Hibbett D.S."/>
        </authorList>
    </citation>
    <scope>NUCLEOTIDE SEQUENCE [LARGE SCALE GENOMIC DNA]</scope>
    <source>
        <strain evidence="12">RWD-64-598 SS2</strain>
    </source>
</reference>
<dbReference type="PRINTS" id="PR00463">
    <property type="entry name" value="EP450I"/>
</dbReference>
<organism evidence="11 12">
    <name type="scientific">Coniophora puteana (strain RWD-64-598)</name>
    <name type="common">Brown rot fungus</name>
    <dbReference type="NCBI Taxonomy" id="741705"/>
    <lineage>
        <taxon>Eukaryota</taxon>
        <taxon>Fungi</taxon>
        <taxon>Dikarya</taxon>
        <taxon>Basidiomycota</taxon>
        <taxon>Agaricomycotina</taxon>
        <taxon>Agaricomycetes</taxon>
        <taxon>Agaricomycetidae</taxon>
        <taxon>Boletales</taxon>
        <taxon>Coniophorineae</taxon>
        <taxon>Coniophoraceae</taxon>
        <taxon>Coniophora</taxon>
    </lineage>
</organism>
<dbReference type="InterPro" id="IPR002401">
    <property type="entry name" value="Cyt_P450_E_grp-I"/>
</dbReference>
<comment type="pathway">
    <text evidence="2">Secondary metabolite biosynthesis.</text>
</comment>
<evidence type="ECO:0000256" key="1">
    <source>
        <dbReference type="ARBA" id="ARBA00001971"/>
    </source>
</evidence>
<dbReference type="GeneID" id="19211537"/>
<evidence type="ECO:0000313" key="11">
    <source>
        <dbReference type="EMBL" id="EIW76581.1"/>
    </source>
</evidence>
<evidence type="ECO:0000256" key="7">
    <source>
        <dbReference type="ARBA" id="ARBA00023004"/>
    </source>
</evidence>
<dbReference type="PROSITE" id="PS00086">
    <property type="entry name" value="CYTOCHROME_P450"/>
    <property type="match status" value="1"/>
</dbReference>
<dbReference type="OrthoDB" id="1055148at2759"/>
<dbReference type="GO" id="GO:0016705">
    <property type="term" value="F:oxidoreductase activity, acting on paired donors, with incorporation or reduction of molecular oxygen"/>
    <property type="evidence" value="ECO:0007669"/>
    <property type="project" value="InterPro"/>
</dbReference>
<accession>A0A5M3MD60</accession>